<accession>A0A7G9QTW6</accession>
<feature type="region of interest" description="Disordered" evidence="1">
    <location>
        <begin position="1"/>
        <end position="21"/>
    </location>
</feature>
<name>A0A7G9QTW6_9GAMM</name>
<dbReference type="RefSeq" id="WP_187570540.1">
    <property type="nucleotide sequence ID" value="NZ_CP060711.1"/>
</dbReference>
<evidence type="ECO:0000313" key="3">
    <source>
        <dbReference type="Proteomes" id="UP000515977"/>
    </source>
</evidence>
<dbReference type="Proteomes" id="UP000515977">
    <property type="component" value="Chromosome"/>
</dbReference>
<sequence>MLDPPPMTLLRTRGEFPPTFRERPVGTARIATDVSGRCVAAALVEGKARRFDEVHPASADRKPH</sequence>
<dbReference type="AlphaFoldDB" id="A0A7G9QTW6"/>
<dbReference type="KEGG" id="tbv:H9L17_00990"/>
<evidence type="ECO:0000256" key="1">
    <source>
        <dbReference type="SAM" id="MobiDB-lite"/>
    </source>
</evidence>
<protein>
    <submittedName>
        <fullName evidence="2">Uncharacterized protein</fullName>
    </submittedName>
</protein>
<evidence type="ECO:0000313" key="2">
    <source>
        <dbReference type="EMBL" id="QNN46791.1"/>
    </source>
</evidence>
<keyword evidence="3" id="KW-1185">Reference proteome</keyword>
<organism evidence="2 3">
    <name type="scientific">Thermomonas brevis</name>
    <dbReference type="NCBI Taxonomy" id="215691"/>
    <lineage>
        <taxon>Bacteria</taxon>
        <taxon>Pseudomonadati</taxon>
        <taxon>Pseudomonadota</taxon>
        <taxon>Gammaproteobacteria</taxon>
        <taxon>Lysobacterales</taxon>
        <taxon>Lysobacteraceae</taxon>
        <taxon>Thermomonas</taxon>
    </lineage>
</organism>
<dbReference type="EMBL" id="CP060711">
    <property type="protein sequence ID" value="QNN46791.1"/>
    <property type="molecule type" value="Genomic_DNA"/>
</dbReference>
<gene>
    <name evidence="2" type="ORF">H9L17_00990</name>
</gene>
<proteinExistence type="predicted"/>
<reference evidence="2 3" key="1">
    <citation type="submission" date="2020-08" db="EMBL/GenBank/DDBJ databases">
        <title>Genome sequence of Thermomonas brevis KACC 16975T.</title>
        <authorList>
            <person name="Hyun D.-W."/>
            <person name="Bae J.-W."/>
        </authorList>
    </citation>
    <scope>NUCLEOTIDE SEQUENCE [LARGE SCALE GENOMIC DNA]</scope>
    <source>
        <strain evidence="2 3">KACC 16975</strain>
    </source>
</reference>